<gene>
    <name evidence="6" type="ORF">GCM10009550_32050</name>
</gene>
<evidence type="ECO:0000313" key="6">
    <source>
        <dbReference type="EMBL" id="GAA0951886.1"/>
    </source>
</evidence>
<evidence type="ECO:0000256" key="3">
    <source>
        <dbReference type="ARBA" id="ARBA00023163"/>
    </source>
</evidence>
<dbReference type="SUPFAM" id="SSF46689">
    <property type="entry name" value="Homeodomain-like"/>
    <property type="match status" value="1"/>
</dbReference>
<dbReference type="Gene3D" id="1.10.357.10">
    <property type="entry name" value="Tetracycline Repressor, domain 2"/>
    <property type="match status" value="1"/>
</dbReference>
<feature type="DNA-binding region" description="H-T-H motif" evidence="4">
    <location>
        <begin position="194"/>
        <end position="213"/>
    </location>
</feature>
<dbReference type="PROSITE" id="PS50977">
    <property type="entry name" value="HTH_TETR_2"/>
    <property type="match status" value="1"/>
</dbReference>
<keyword evidence="7" id="KW-1185">Reference proteome</keyword>
<dbReference type="InterPro" id="IPR050109">
    <property type="entry name" value="HTH-type_TetR-like_transc_reg"/>
</dbReference>
<dbReference type="PANTHER" id="PTHR30055">
    <property type="entry name" value="HTH-TYPE TRANSCRIPTIONAL REGULATOR RUTR"/>
    <property type="match status" value="1"/>
</dbReference>
<evidence type="ECO:0000256" key="4">
    <source>
        <dbReference type="PROSITE-ProRule" id="PRU00335"/>
    </source>
</evidence>
<dbReference type="PANTHER" id="PTHR30055:SF234">
    <property type="entry name" value="HTH-TYPE TRANSCRIPTIONAL REGULATOR BETI"/>
    <property type="match status" value="1"/>
</dbReference>
<proteinExistence type="predicted"/>
<sequence>MSRGRLPSPASFTEQAVDRFRDWPLTPCRADAPPGQALALAGRQIVHFHHDDRAEVRLAHPLIHRLAPALLASGRVDVPPHSSWIRVRLDSGSDLSLLDSLVSLAIQANDPARLQPPALCPHASGPPLTGPGFGPFPPFRLICHSIECSFHSMEKAERRSYRMGARAAAVEATRTRILEAALGLWTHRWQDEVTLQDIADAADVSVQTIVNHFGGKDGLADAADDLVASRADDSRQAPVGDVPAIVAVLFEDYEQHGDANVLWIAQIDRVPAAARAAAHARVQHRAWLEKVFADRLPAEGPEREHALALHYAATDLYLWKLWRRDLGLSRPAAERAMRDLLTSIDPRKGDDG</sequence>
<protein>
    <recommendedName>
        <fullName evidence="5">HTH tetR-type domain-containing protein</fullName>
    </recommendedName>
</protein>
<dbReference type="Pfam" id="PF17648">
    <property type="entry name" value="Luciferase"/>
    <property type="match status" value="1"/>
</dbReference>
<dbReference type="InterPro" id="IPR001647">
    <property type="entry name" value="HTH_TetR"/>
</dbReference>
<evidence type="ECO:0000256" key="2">
    <source>
        <dbReference type="ARBA" id="ARBA00023125"/>
    </source>
</evidence>
<reference evidence="7" key="1">
    <citation type="journal article" date="2019" name="Int. J. Syst. Evol. Microbiol.">
        <title>The Global Catalogue of Microorganisms (GCM) 10K type strain sequencing project: providing services to taxonomists for standard genome sequencing and annotation.</title>
        <authorList>
            <consortium name="The Broad Institute Genomics Platform"/>
            <consortium name="The Broad Institute Genome Sequencing Center for Infectious Disease"/>
            <person name="Wu L."/>
            <person name="Ma J."/>
        </authorList>
    </citation>
    <scope>NUCLEOTIDE SEQUENCE [LARGE SCALE GENOMIC DNA]</scope>
    <source>
        <strain evidence="7">JCM 10696</strain>
    </source>
</reference>
<dbReference type="RefSeq" id="WP_344241494.1">
    <property type="nucleotide sequence ID" value="NZ_BAAAHH010000011.1"/>
</dbReference>
<name>A0ABP4BMG0_9ACTN</name>
<evidence type="ECO:0000256" key="1">
    <source>
        <dbReference type="ARBA" id="ARBA00023015"/>
    </source>
</evidence>
<evidence type="ECO:0000313" key="7">
    <source>
        <dbReference type="Proteomes" id="UP001500665"/>
    </source>
</evidence>
<dbReference type="InterPro" id="IPR040841">
    <property type="entry name" value="Luciferase_dom"/>
</dbReference>
<dbReference type="EMBL" id="BAAAHH010000011">
    <property type="protein sequence ID" value="GAA0951886.1"/>
    <property type="molecule type" value="Genomic_DNA"/>
</dbReference>
<keyword evidence="1" id="KW-0805">Transcription regulation</keyword>
<feature type="domain" description="HTH tetR-type" evidence="5">
    <location>
        <begin position="171"/>
        <end position="231"/>
    </location>
</feature>
<dbReference type="InterPro" id="IPR009057">
    <property type="entry name" value="Homeodomain-like_sf"/>
</dbReference>
<keyword evidence="3" id="KW-0804">Transcription</keyword>
<evidence type="ECO:0000259" key="5">
    <source>
        <dbReference type="PROSITE" id="PS50977"/>
    </source>
</evidence>
<comment type="caution">
    <text evidence="6">The sequence shown here is derived from an EMBL/GenBank/DDBJ whole genome shotgun (WGS) entry which is preliminary data.</text>
</comment>
<keyword evidence="2 4" id="KW-0238">DNA-binding</keyword>
<organism evidence="6 7">
    <name type="scientific">Actinocorallia libanotica</name>
    <dbReference type="NCBI Taxonomy" id="46162"/>
    <lineage>
        <taxon>Bacteria</taxon>
        <taxon>Bacillati</taxon>
        <taxon>Actinomycetota</taxon>
        <taxon>Actinomycetes</taxon>
        <taxon>Streptosporangiales</taxon>
        <taxon>Thermomonosporaceae</taxon>
        <taxon>Actinocorallia</taxon>
    </lineage>
</organism>
<accession>A0ABP4BMG0</accession>
<dbReference type="Pfam" id="PF00440">
    <property type="entry name" value="TetR_N"/>
    <property type="match status" value="1"/>
</dbReference>
<dbReference type="Proteomes" id="UP001500665">
    <property type="component" value="Unassembled WGS sequence"/>
</dbReference>